<keyword evidence="2" id="KW-1185">Reference proteome</keyword>
<proteinExistence type="predicted"/>
<comment type="caution">
    <text evidence="1">The sequence shown here is derived from an EMBL/GenBank/DDBJ whole genome shotgun (WGS) entry which is preliminary data.</text>
</comment>
<accession>A0A8X6MVX3</accession>
<dbReference type="AlphaFoldDB" id="A0A8X6MVX3"/>
<dbReference type="InterPro" id="IPR027417">
    <property type="entry name" value="P-loop_NTPase"/>
</dbReference>
<dbReference type="GO" id="GO:0003924">
    <property type="term" value="F:GTPase activity"/>
    <property type="evidence" value="ECO:0007669"/>
    <property type="project" value="InterPro"/>
</dbReference>
<dbReference type="Proteomes" id="UP000887013">
    <property type="component" value="Unassembled WGS sequence"/>
</dbReference>
<dbReference type="InterPro" id="IPR001806">
    <property type="entry name" value="Small_GTPase"/>
</dbReference>
<evidence type="ECO:0000313" key="1">
    <source>
        <dbReference type="EMBL" id="GFS80955.1"/>
    </source>
</evidence>
<dbReference type="GO" id="GO:0005525">
    <property type="term" value="F:GTP binding"/>
    <property type="evidence" value="ECO:0007669"/>
    <property type="project" value="InterPro"/>
</dbReference>
<reference evidence="1" key="1">
    <citation type="submission" date="2020-08" db="EMBL/GenBank/DDBJ databases">
        <title>Multicomponent nature underlies the extraordinary mechanical properties of spider dragline silk.</title>
        <authorList>
            <person name="Kono N."/>
            <person name="Nakamura H."/>
            <person name="Mori M."/>
            <person name="Yoshida Y."/>
            <person name="Ohtoshi R."/>
            <person name="Malay A.D."/>
            <person name="Moran D.A.P."/>
            <person name="Tomita M."/>
            <person name="Numata K."/>
            <person name="Arakawa K."/>
        </authorList>
    </citation>
    <scope>NUCLEOTIDE SEQUENCE</scope>
</reference>
<dbReference type="SUPFAM" id="SSF52540">
    <property type="entry name" value="P-loop containing nucleoside triphosphate hydrolases"/>
    <property type="match status" value="1"/>
</dbReference>
<dbReference type="OrthoDB" id="25896at2759"/>
<dbReference type="SMART" id="SM00174">
    <property type="entry name" value="RHO"/>
    <property type="match status" value="1"/>
</dbReference>
<protein>
    <submittedName>
        <fullName evidence="1">Uncharacterized protein</fullName>
    </submittedName>
</protein>
<evidence type="ECO:0000313" key="2">
    <source>
        <dbReference type="Proteomes" id="UP000887013"/>
    </source>
</evidence>
<sequence>MSFLGYEDIPQLEDERPEGNFISSKKVLLLGNPEVGKTTLINSYLGQDKLYPAFTDDSHFQMYYTEFLFEDQIKSLVFYEELNGIHDFTPYRYFNLNVDLVVFCFSIDDLISLGSVVDFWAPKEMMQRVGFMPTVLLGLKMDIKHNSIVDRVACDIVEEKNLLHYTKCSAITGEGDLFKCSACFDGSILEVLNENDNYPLYLLYRKKDQRFGNGFLRQFDSSTFSMFSGRKVD</sequence>
<gene>
    <name evidence="1" type="ORF">NPIL_62621</name>
</gene>
<name>A0A8X6MVX3_NEPPI</name>
<dbReference type="Pfam" id="PF00071">
    <property type="entry name" value="Ras"/>
    <property type="match status" value="1"/>
</dbReference>
<dbReference type="EMBL" id="BMAW01097681">
    <property type="protein sequence ID" value="GFS80955.1"/>
    <property type="molecule type" value="Genomic_DNA"/>
</dbReference>
<dbReference type="Gene3D" id="3.40.50.300">
    <property type="entry name" value="P-loop containing nucleotide triphosphate hydrolases"/>
    <property type="match status" value="1"/>
</dbReference>
<organism evidence="1 2">
    <name type="scientific">Nephila pilipes</name>
    <name type="common">Giant wood spider</name>
    <name type="synonym">Nephila maculata</name>
    <dbReference type="NCBI Taxonomy" id="299642"/>
    <lineage>
        <taxon>Eukaryota</taxon>
        <taxon>Metazoa</taxon>
        <taxon>Ecdysozoa</taxon>
        <taxon>Arthropoda</taxon>
        <taxon>Chelicerata</taxon>
        <taxon>Arachnida</taxon>
        <taxon>Araneae</taxon>
        <taxon>Araneomorphae</taxon>
        <taxon>Entelegynae</taxon>
        <taxon>Araneoidea</taxon>
        <taxon>Nephilidae</taxon>
        <taxon>Nephila</taxon>
    </lineage>
</organism>